<protein>
    <submittedName>
        <fullName evidence="1">SEL1-like repeat protein</fullName>
    </submittedName>
</protein>
<keyword evidence="4" id="KW-1185">Reference proteome</keyword>
<gene>
    <name evidence="2" type="ORF">DM482_00240</name>
    <name evidence="1" type="ORF">M5S13_00575</name>
</gene>
<dbReference type="EMBL" id="JAMDKF010000001">
    <property type="protein sequence ID" value="MEE6040383.1"/>
    <property type="molecule type" value="Genomic_DNA"/>
</dbReference>
<evidence type="ECO:0000313" key="1">
    <source>
        <dbReference type="EMBL" id="MEE6040383.1"/>
    </source>
</evidence>
<reference evidence="2 3" key="1">
    <citation type="submission" date="2018-06" db="EMBL/GenBank/DDBJ databases">
        <authorList>
            <person name="Teymurazov M."/>
            <person name="Kislichkina A."/>
            <person name="Abaymova A."/>
            <person name="Mukhina T."/>
            <person name="Mayskaya N."/>
            <person name="Svetoch E."/>
            <person name="Bogun A."/>
        </authorList>
    </citation>
    <scope>NUCLEOTIDE SEQUENCE [LARGE SCALE GENOMIC DNA]</scope>
    <source>
        <strain evidence="2 3">SCPM-O-B-8406</strain>
    </source>
</reference>
<dbReference type="InterPro" id="IPR011990">
    <property type="entry name" value="TPR-like_helical_dom_sf"/>
</dbReference>
<reference evidence="1" key="3">
    <citation type="submission" date="2022-05" db="EMBL/GenBank/DDBJ databases">
        <authorList>
            <person name="Chen Y."/>
            <person name="Zhu J."/>
            <person name="Zhu K."/>
        </authorList>
    </citation>
    <scope>NUCLEOTIDE SEQUENCE</scope>
    <source>
        <strain evidence="1">AV25</strain>
    </source>
</reference>
<dbReference type="InterPro" id="IPR006597">
    <property type="entry name" value="Sel1-like"/>
</dbReference>
<accession>A0AAE5WHD9</accession>
<dbReference type="SMART" id="SM00671">
    <property type="entry name" value="SEL1"/>
    <property type="match status" value="1"/>
</dbReference>
<proteinExistence type="predicted"/>
<name>A0AAE5WHD9_AVIPA</name>
<dbReference type="Proteomes" id="UP001347884">
    <property type="component" value="Unassembled WGS sequence"/>
</dbReference>
<evidence type="ECO:0000313" key="2">
    <source>
        <dbReference type="EMBL" id="PXZ40611.1"/>
    </source>
</evidence>
<dbReference type="RefSeq" id="WP_110478955.1">
    <property type="nucleotide sequence ID" value="NZ_CP081939.1"/>
</dbReference>
<reference evidence="1 4" key="2">
    <citation type="journal article" date="2022" name="Front. Microbiol.">
        <title>Commensal bacteria contribute to the growth of multidrug-resistant Avibacterium paragallinarum in chickens.</title>
        <authorList>
            <person name="Zhu J."/>
            <person name="Chen Y."/>
            <person name="Wu Y."/>
            <person name="Wang Y."/>
            <person name="Zhu K."/>
        </authorList>
    </citation>
    <scope>NUCLEOTIDE SEQUENCE [LARGE SCALE GENOMIC DNA]</scope>
    <source>
        <strain evidence="1 4">AV25</strain>
    </source>
</reference>
<evidence type="ECO:0000313" key="3">
    <source>
        <dbReference type="Proteomes" id="UP000247594"/>
    </source>
</evidence>
<organism evidence="2 3">
    <name type="scientific">Avibacterium paragallinarum</name>
    <name type="common">Haemophilus gallinarum</name>
    <dbReference type="NCBI Taxonomy" id="728"/>
    <lineage>
        <taxon>Bacteria</taxon>
        <taxon>Pseudomonadati</taxon>
        <taxon>Pseudomonadota</taxon>
        <taxon>Gammaproteobacteria</taxon>
        <taxon>Pasteurellales</taxon>
        <taxon>Pasteurellaceae</taxon>
        <taxon>Avibacterium</taxon>
    </lineage>
</organism>
<dbReference type="EMBL" id="QJPJ01000001">
    <property type="protein sequence ID" value="PXZ40611.1"/>
    <property type="molecule type" value="Genomic_DNA"/>
</dbReference>
<comment type="caution">
    <text evidence="2">The sequence shown here is derived from an EMBL/GenBank/DDBJ whole genome shotgun (WGS) entry which is preliminary data.</text>
</comment>
<dbReference type="SUPFAM" id="SSF81901">
    <property type="entry name" value="HCP-like"/>
    <property type="match status" value="1"/>
</dbReference>
<dbReference type="AlphaFoldDB" id="A0AAE5WHD9"/>
<evidence type="ECO:0000313" key="4">
    <source>
        <dbReference type="Proteomes" id="UP001347884"/>
    </source>
</evidence>
<dbReference type="Proteomes" id="UP000247594">
    <property type="component" value="Unassembled WGS sequence"/>
</dbReference>
<sequence>MFKKLFQNIWTDQDDSVKNIYNEGVKALAKGDQLDKAIALFKQICEQHPSAAYNLGLIYLDGVGKITPNYRLARKYFQLAHKLGHSKAEVSARIIGLNGEKKLSVEEQQELFVFAVMQYATANQFGNLAYLIAYDIKRNILETSTDELYSLDRFLSYELYCLRNYGSDEVLALYETSSLVDLTINYLDDWESGNTAKISDYINEKVLLSINLVADFLGEKVNFTEMGTLRVAVVNAVYEYYLDVI</sequence>
<dbReference type="Pfam" id="PF08238">
    <property type="entry name" value="Sel1"/>
    <property type="match status" value="1"/>
</dbReference>
<dbReference type="Gene3D" id="1.25.40.10">
    <property type="entry name" value="Tetratricopeptide repeat domain"/>
    <property type="match status" value="1"/>
</dbReference>